<dbReference type="Gene3D" id="3.30.1370.60">
    <property type="entry name" value="Hypothetical oxidoreductase yiak, domain 2"/>
    <property type="match status" value="1"/>
</dbReference>
<dbReference type="SUPFAM" id="SSF89733">
    <property type="entry name" value="L-sulfolactate dehydrogenase-like"/>
    <property type="match status" value="1"/>
</dbReference>
<dbReference type="AlphaFoldDB" id="A0A5M6IU71"/>
<dbReference type="InterPro" id="IPR043144">
    <property type="entry name" value="Mal/L-sulf/L-lact_DH-like_ah"/>
</dbReference>
<reference evidence="3 4" key="1">
    <citation type="submission" date="2019-09" db="EMBL/GenBank/DDBJ databases">
        <title>Genome sequence of Rhodovastum atsumiense, a diverse member of the Acetobacteraceae family of non-sulfur purple photosynthetic bacteria.</title>
        <authorList>
            <person name="Meyer T."/>
            <person name="Kyndt J."/>
        </authorList>
    </citation>
    <scope>NUCLEOTIDE SEQUENCE [LARGE SCALE GENOMIC DNA]</scope>
    <source>
        <strain evidence="3 4">DSM 21279</strain>
    </source>
</reference>
<comment type="caution">
    <text evidence="3">The sequence shown here is derived from an EMBL/GenBank/DDBJ whole genome shotgun (WGS) entry which is preliminary data.</text>
</comment>
<dbReference type="Pfam" id="PF02615">
    <property type="entry name" value="Ldh_2"/>
    <property type="match status" value="1"/>
</dbReference>
<accession>A0A5M6IU71</accession>
<dbReference type="InterPro" id="IPR043143">
    <property type="entry name" value="Mal/L-sulf/L-lact_DH-like_NADP"/>
</dbReference>
<keyword evidence="2" id="KW-0560">Oxidoreductase</keyword>
<dbReference type="InterPro" id="IPR036111">
    <property type="entry name" value="Mal/L-sulfo/L-lacto_DH-like_sf"/>
</dbReference>
<proteinExistence type="inferred from homology"/>
<keyword evidence="4" id="KW-1185">Reference proteome</keyword>
<dbReference type="Gene3D" id="1.10.1530.10">
    <property type="match status" value="1"/>
</dbReference>
<evidence type="ECO:0000256" key="2">
    <source>
        <dbReference type="ARBA" id="ARBA00023002"/>
    </source>
</evidence>
<organism evidence="3 4">
    <name type="scientific">Rhodovastum atsumiense</name>
    <dbReference type="NCBI Taxonomy" id="504468"/>
    <lineage>
        <taxon>Bacteria</taxon>
        <taxon>Pseudomonadati</taxon>
        <taxon>Pseudomonadota</taxon>
        <taxon>Alphaproteobacteria</taxon>
        <taxon>Acetobacterales</taxon>
        <taxon>Acetobacteraceae</taxon>
        <taxon>Rhodovastum</taxon>
    </lineage>
</organism>
<dbReference type="InterPro" id="IPR003767">
    <property type="entry name" value="Malate/L-lactate_DH-like"/>
</dbReference>
<protein>
    <submittedName>
        <fullName evidence="3">Malate/lactate/ureidoglycolate dehydrogenase</fullName>
    </submittedName>
</protein>
<sequence length="363" mass="38022">MAAPTHIIPAGTLRDLVSAIFRGVGCDKAEAARIAFYLVSANLTGHDSHGVIRVPRYVDDVRAGRTLVGQSIDIVSESPTHAVVDGQYGFGQTIAPQAVDLGIRKAREAGLSVIALRRSAHAGRIGDWGERAAEAGLISLHFVNVENGELVAPYGGTARRFATNPVCIGIPPMPGRPMLLLDFATSVVAEGKVLVASNGGKPVPEGALIGADGRLSTDPATLYGSLEPNGPRKPENGTGAIRAFGEHKGSGLAFMCEILAGVLCGGGPSGPRHGPERRIGNGMLSIYLDPQHFGARDFVAETIAYAEYVKSSSPADGFAEVLLPGEPEARTRAEREARGVPLQIDTWTNLCWIATALGVPVID</sequence>
<dbReference type="EMBL" id="VWPK01000024">
    <property type="protein sequence ID" value="KAA5611088.1"/>
    <property type="molecule type" value="Genomic_DNA"/>
</dbReference>
<dbReference type="RefSeq" id="WP_150041827.1">
    <property type="nucleotide sequence ID" value="NZ_OW485601.1"/>
</dbReference>
<evidence type="ECO:0000313" key="3">
    <source>
        <dbReference type="EMBL" id="KAA5611088.1"/>
    </source>
</evidence>
<comment type="similarity">
    <text evidence="1">Belongs to the LDH2/MDH2 oxidoreductase family.</text>
</comment>
<gene>
    <name evidence="3" type="ORF">F1189_15945</name>
</gene>
<dbReference type="PANTHER" id="PTHR11091">
    <property type="entry name" value="OXIDOREDUCTASE-RELATED"/>
    <property type="match status" value="1"/>
</dbReference>
<name>A0A5M6IU71_9PROT</name>
<evidence type="ECO:0000256" key="1">
    <source>
        <dbReference type="ARBA" id="ARBA00006056"/>
    </source>
</evidence>
<dbReference type="GO" id="GO:0016491">
    <property type="term" value="F:oxidoreductase activity"/>
    <property type="evidence" value="ECO:0007669"/>
    <property type="project" value="UniProtKB-KW"/>
</dbReference>
<dbReference type="OrthoDB" id="9811519at2"/>
<evidence type="ECO:0000313" key="4">
    <source>
        <dbReference type="Proteomes" id="UP000325255"/>
    </source>
</evidence>
<dbReference type="NCBIfam" id="NF007504">
    <property type="entry name" value="PRK10098.1"/>
    <property type="match status" value="1"/>
</dbReference>
<dbReference type="PANTHER" id="PTHR11091:SF0">
    <property type="entry name" value="MALATE DEHYDROGENASE"/>
    <property type="match status" value="1"/>
</dbReference>
<dbReference type="Proteomes" id="UP000325255">
    <property type="component" value="Unassembled WGS sequence"/>
</dbReference>